<dbReference type="STRING" id="6573.A0A210QG48"/>
<dbReference type="PANTHER" id="PTHR13528">
    <property type="entry name" value="39S RIBOSOMAL PROTEIN L28, MITOCHONDRIAL"/>
    <property type="match status" value="1"/>
</dbReference>
<evidence type="ECO:0000256" key="4">
    <source>
        <dbReference type="ARBA" id="ARBA00035269"/>
    </source>
</evidence>
<comment type="caution">
    <text evidence="6">The sequence shown here is derived from an EMBL/GenBank/DDBJ whole genome shotgun (WGS) entry which is preliminary data.</text>
</comment>
<dbReference type="AlphaFoldDB" id="A0A210QG48"/>
<keyword evidence="3" id="KW-0687">Ribonucleoprotein</keyword>
<reference evidence="6 7" key="1">
    <citation type="journal article" date="2017" name="Nat. Ecol. Evol.">
        <title>Scallop genome provides insights into evolution of bilaterian karyotype and development.</title>
        <authorList>
            <person name="Wang S."/>
            <person name="Zhang J."/>
            <person name="Jiao W."/>
            <person name="Li J."/>
            <person name="Xun X."/>
            <person name="Sun Y."/>
            <person name="Guo X."/>
            <person name="Huan P."/>
            <person name="Dong B."/>
            <person name="Zhang L."/>
            <person name="Hu X."/>
            <person name="Sun X."/>
            <person name="Wang J."/>
            <person name="Zhao C."/>
            <person name="Wang Y."/>
            <person name="Wang D."/>
            <person name="Huang X."/>
            <person name="Wang R."/>
            <person name="Lv J."/>
            <person name="Li Y."/>
            <person name="Zhang Z."/>
            <person name="Liu B."/>
            <person name="Lu W."/>
            <person name="Hui Y."/>
            <person name="Liang J."/>
            <person name="Zhou Z."/>
            <person name="Hou R."/>
            <person name="Li X."/>
            <person name="Liu Y."/>
            <person name="Li H."/>
            <person name="Ning X."/>
            <person name="Lin Y."/>
            <person name="Zhao L."/>
            <person name="Xing Q."/>
            <person name="Dou J."/>
            <person name="Li Y."/>
            <person name="Mao J."/>
            <person name="Guo H."/>
            <person name="Dou H."/>
            <person name="Li T."/>
            <person name="Mu C."/>
            <person name="Jiang W."/>
            <person name="Fu Q."/>
            <person name="Fu X."/>
            <person name="Miao Y."/>
            <person name="Liu J."/>
            <person name="Yu Q."/>
            <person name="Li R."/>
            <person name="Liao H."/>
            <person name="Li X."/>
            <person name="Kong Y."/>
            <person name="Jiang Z."/>
            <person name="Chourrout D."/>
            <person name="Li R."/>
            <person name="Bao Z."/>
        </authorList>
    </citation>
    <scope>NUCLEOTIDE SEQUENCE [LARGE SCALE GENOMIC DNA]</scope>
    <source>
        <strain evidence="6 7">PY_sf001</strain>
    </source>
</reference>
<evidence type="ECO:0000313" key="7">
    <source>
        <dbReference type="Proteomes" id="UP000242188"/>
    </source>
</evidence>
<evidence type="ECO:0000256" key="1">
    <source>
        <dbReference type="ARBA" id="ARBA00008760"/>
    </source>
</evidence>
<evidence type="ECO:0000256" key="5">
    <source>
        <dbReference type="ARBA" id="ARBA00035538"/>
    </source>
</evidence>
<accession>A0A210QG48</accession>
<dbReference type="GO" id="GO:0005762">
    <property type="term" value="C:mitochondrial large ribosomal subunit"/>
    <property type="evidence" value="ECO:0007669"/>
    <property type="project" value="TreeGrafter"/>
</dbReference>
<dbReference type="SUPFAM" id="SSF143800">
    <property type="entry name" value="L28p-like"/>
    <property type="match status" value="1"/>
</dbReference>
<sequence length="264" mass="31256">MAFMLRSVVPRIPKLKKAAYTYTWDKRADKILPDHYKKRCIDFLTKEPEAVHYVPSGSKWRYDVSQHRPVPVQDVPPEVTYPDAIRKGLFGGEGYIRGFTRKSKFKPRVPRVWAPVVKVQYLYSEILDQWLKIHTTNRVMNQITRLMGLDYYILETHERDLNSQLGMTLKRQMLMALAQPEKLYPDQPNKRQFVLKCYGKYTIPLEEAEWIGLPVEVAIEKAKAEMKTEKTKETVPLKDLYRDQYIERLRNPEFVQNQEDAEYQ</sequence>
<organism evidence="6 7">
    <name type="scientific">Mizuhopecten yessoensis</name>
    <name type="common">Japanese scallop</name>
    <name type="synonym">Patinopecten yessoensis</name>
    <dbReference type="NCBI Taxonomy" id="6573"/>
    <lineage>
        <taxon>Eukaryota</taxon>
        <taxon>Metazoa</taxon>
        <taxon>Spiralia</taxon>
        <taxon>Lophotrochozoa</taxon>
        <taxon>Mollusca</taxon>
        <taxon>Bivalvia</taxon>
        <taxon>Autobranchia</taxon>
        <taxon>Pteriomorphia</taxon>
        <taxon>Pectinida</taxon>
        <taxon>Pectinoidea</taxon>
        <taxon>Pectinidae</taxon>
        <taxon>Mizuhopecten</taxon>
    </lineage>
</organism>
<gene>
    <name evidence="6" type="ORF">KP79_PYT12206</name>
</gene>
<dbReference type="Proteomes" id="UP000242188">
    <property type="component" value="Unassembled WGS sequence"/>
</dbReference>
<dbReference type="PANTHER" id="PTHR13528:SF2">
    <property type="entry name" value="LARGE RIBOSOMAL SUBUNIT PROTEIN BL28M"/>
    <property type="match status" value="1"/>
</dbReference>
<keyword evidence="7" id="KW-1185">Reference proteome</keyword>
<dbReference type="GO" id="GO:0003735">
    <property type="term" value="F:structural constituent of ribosome"/>
    <property type="evidence" value="ECO:0007669"/>
    <property type="project" value="InterPro"/>
</dbReference>
<proteinExistence type="inferred from homology"/>
<dbReference type="OrthoDB" id="361870at2759"/>
<dbReference type="EMBL" id="NEDP02003816">
    <property type="protein sequence ID" value="OWF47720.1"/>
    <property type="molecule type" value="Genomic_DNA"/>
</dbReference>
<dbReference type="InterPro" id="IPR026569">
    <property type="entry name" value="Ribosomal_bL28"/>
</dbReference>
<name>A0A210QG48_MIZYE</name>
<evidence type="ECO:0000313" key="6">
    <source>
        <dbReference type="EMBL" id="OWF47720.1"/>
    </source>
</evidence>
<comment type="similarity">
    <text evidence="1">Belongs to the bacterial ribosomal protein bL28 family.</text>
</comment>
<dbReference type="InterPro" id="IPR034704">
    <property type="entry name" value="Ribosomal_bL28/bL31-like_sf"/>
</dbReference>
<protein>
    <recommendedName>
        <fullName evidence="4">Large ribosomal subunit protein bL28m</fullName>
    </recommendedName>
    <alternativeName>
        <fullName evidence="5">39S ribosomal protein L28, mitochondrial</fullName>
    </alternativeName>
</protein>
<evidence type="ECO:0000256" key="3">
    <source>
        <dbReference type="ARBA" id="ARBA00023274"/>
    </source>
</evidence>
<evidence type="ECO:0000256" key="2">
    <source>
        <dbReference type="ARBA" id="ARBA00022980"/>
    </source>
</evidence>
<keyword evidence="2 6" id="KW-0689">Ribosomal protein</keyword>